<protein>
    <submittedName>
        <fullName evidence="1">DUF72 domain-containing protein</fullName>
    </submittedName>
</protein>
<comment type="caution">
    <text evidence="1">The sequence shown here is derived from an EMBL/GenBank/DDBJ whole genome shotgun (WGS) entry which is preliminary data.</text>
</comment>
<accession>A0ABV0GNE6</accession>
<reference evidence="1 2" key="1">
    <citation type="journal article" date="2024" name="Appl. Microbiol. Biotechnol.">
        <title>Biosynthetic gene clusters with biotechnological applications in novel Antarctic isolates from Actinomycetota.</title>
        <authorList>
            <person name="Bruna P."/>
            <person name="Nunez-Montero K."/>
            <person name="Contreras M.J."/>
            <person name="Leal K."/>
            <person name="Garcia M."/>
            <person name="Abanto M."/>
            <person name="Barrientos L."/>
        </authorList>
    </citation>
    <scope>NUCLEOTIDE SEQUENCE [LARGE SCALE GENOMIC DNA]</scope>
    <source>
        <strain evidence="1 2">Se16.17</strain>
    </source>
</reference>
<keyword evidence="2" id="KW-1185">Reference proteome</keyword>
<dbReference type="PANTHER" id="PTHR30348">
    <property type="entry name" value="UNCHARACTERIZED PROTEIN YECE"/>
    <property type="match status" value="1"/>
</dbReference>
<organism evidence="1 2">
    <name type="scientific">Paenarthrobacter nicotinovorans</name>
    <name type="common">Arthrobacter nicotinovorans</name>
    <dbReference type="NCBI Taxonomy" id="29320"/>
    <lineage>
        <taxon>Bacteria</taxon>
        <taxon>Bacillati</taxon>
        <taxon>Actinomycetota</taxon>
        <taxon>Actinomycetes</taxon>
        <taxon>Micrococcales</taxon>
        <taxon>Micrococcaceae</taxon>
        <taxon>Paenarthrobacter</taxon>
    </lineage>
</organism>
<gene>
    <name evidence="1" type="ORF">V3C41_03035</name>
</gene>
<dbReference type="PANTHER" id="PTHR30348:SF4">
    <property type="entry name" value="DUF72 DOMAIN-CONTAINING PROTEIN"/>
    <property type="match status" value="1"/>
</dbReference>
<dbReference type="InterPro" id="IPR036520">
    <property type="entry name" value="UPF0759_sf"/>
</dbReference>
<sequence>MAIHIGTSGWSYDHWENVLYPPRLPASKRLALYTARFKTVELNASFYRWPRETTFAGWRERLPPGFAMSVKAPRGLTHAKKLYSPEVWVERITRCWHELGDKRAVLLVQLPPGFARDDARLDYFLAALPHWIRVAVEFRHDSWDHPEVYALLERHGAAYCIMSGANLPCILRATAPFVYIRLHGPDHEHLYGGSYSDDDLRWWADRIREWAGAGKDMYAYFNNDGGGNAVRNAETLRRLLGVG</sequence>
<dbReference type="Pfam" id="PF01904">
    <property type="entry name" value="DUF72"/>
    <property type="match status" value="1"/>
</dbReference>
<dbReference type="SUPFAM" id="SSF117396">
    <property type="entry name" value="TM1631-like"/>
    <property type="match status" value="1"/>
</dbReference>
<dbReference type="InterPro" id="IPR002763">
    <property type="entry name" value="DUF72"/>
</dbReference>
<evidence type="ECO:0000313" key="2">
    <source>
        <dbReference type="Proteomes" id="UP001448614"/>
    </source>
</evidence>
<dbReference type="RefSeq" id="WP_347781816.1">
    <property type="nucleotide sequence ID" value="NZ_JBBMFV010000004.1"/>
</dbReference>
<evidence type="ECO:0000313" key="1">
    <source>
        <dbReference type="EMBL" id="MEO3940044.1"/>
    </source>
</evidence>
<proteinExistence type="predicted"/>
<dbReference type="Gene3D" id="3.20.20.410">
    <property type="entry name" value="Protein of unknown function UPF0759"/>
    <property type="match status" value="1"/>
</dbReference>
<dbReference type="Proteomes" id="UP001448614">
    <property type="component" value="Unassembled WGS sequence"/>
</dbReference>
<dbReference type="EMBL" id="JBBMFV010000004">
    <property type="protein sequence ID" value="MEO3940044.1"/>
    <property type="molecule type" value="Genomic_DNA"/>
</dbReference>
<name>A0ABV0GNE6_PAENI</name>